<dbReference type="PANTHER" id="PTHR11630:SF66">
    <property type="entry name" value="DNA REPLICATION LICENSING FACTOR MCM4"/>
    <property type="match status" value="1"/>
</dbReference>
<dbReference type="InterPro" id="IPR001208">
    <property type="entry name" value="MCM_dom"/>
</dbReference>
<protein>
    <recommendedName>
        <fullName evidence="6">MCM C-terminal AAA(+) ATPase domain-containing protein</fullName>
    </recommendedName>
</protein>
<comment type="similarity">
    <text evidence="1 5">Belongs to the MCM family.</text>
</comment>
<accession>A0A497JGQ8</accession>
<dbReference type="Gene3D" id="3.40.50.300">
    <property type="entry name" value="P-loop containing nucleotide triphosphate hydrolases"/>
    <property type="match status" value="1"/>
</dbReference>
<organism evidence="7 8">
    <name type="scientific">Candidatus Iainarchaeum sp</name>
    <dbReference type="NCBI Taxonomy" id="3101447"/>
    <lineage>
        <taxon>Archaea</taxon>
        <taxon>Candidatus Iainarchaeota</taxon>
        <taxon>Candidatus Iainarchaeia</taxon>
        <taxon>Candidatus Iainarchaeales</taxon>
        <taxon>Candidatus Iainarchaeaceae</taxon>
        <taxon>Candidatus Iainarchaeum</taxon>
    </lineage>
</organism>
<evidence type="ECO:0000256" key="5">
    <source>
        <dbReference type="RuleBase" id="RU004070"/>
    </source>
</evidence>
<dbReference type="Proteomes" id="UP000277633">
    <property type="component" value="Unassembled WGS sequence"/>
</dbReference>
<dbReference type="GO" id="GO:0042555">
    <property type="term" value="C:MCM complex"/>
    <property type="evidence" value="ECO:0007669"/>
    <property type="project" value="TreeGrafter"/>
</dbReference>
<dbReference type="GO" id="GO:0005524">
    <property type="term" value="F:ATP binding"/>
    <property type="evidence" value="ECO:0007669"/>
    <property type="project" value="UniProtKB-KW"/>
</dbReference>
<dbReference type="SUPFAM" id="SSF52540">
    <property type="entry name" value="P-loop containing nucleoside triphosphate hydrolases"/>
    <property type="match status" value="1"/>
</dbReference>
<feature type="domain" description="MCM C-terminal AAA(+) ATPase" evidence="6">
    <location>
        <begin position="267"/>
        <end position="471"/>
    </location>
</feature>
<dbReference type="SMART" id="SM00350">
    <property type="entry name" value="MCM"/>
    <property type="match status" value="1"/>
</dbReference>
<dbReference type="InterPro" id="IPR012340">
    <property type="entry name" value="NA-bd_OB-fold"/>
</dbReference>
<dbReference type="InterPro" id="IPR027417">
    <property type="entry name" value="P-loop_NTPase"/>
</dbReference>
<proteinExistence type="inferred from homology"/>
<dbReference type="Gene3D" id="2.40.50.140">
    <property type="entry name" value="Nucleic acid-binding proteins"/>
    <property type="match status" value="1"/>
</dbReference>
<evidence type="ECO:0000256" key="1">
    <source>
        <dbReference type="ARBA" id="ARBA00008010"/>
    </source>
</evidence>
<dbReference type="GO" id="GO:0003697">
    <property type="term" value="F:single-stranded DNA binding"/>
    <property type="evidence" value="ECO:0007669"/>
    <property type="project" value="TreeGrafter"/>
</dbReference>
<dbReference type="PROSITE" id="PS50051">
    <property type="entry name" value="MCM_2"/>
    <property type="match status" value="1"/>
</dbReference>
<evidence type="ECO:0000256" key="4">
    <source>
        <dbReference type="ARBA" id="ARBA00022840"/>
    </source>
</evidence>
<keyword evidence="4 5" id="KW-0067">ATP-binding</keyword>
<gene>
    <name evidence="7" type="ORF">DRO07_01730</name>
</gene>
<dbReference type="SUPFAM" id="SSF50249">
    <property type="entry name" value="Nucleic acid-binding proteins"/>
    <property type="match status" value="1"/>
</dbReference>
<dbReference type="PRINTS" id="PR01657">
    <property type="entry name" value="MCMFAMILY"/>
</dbReference>
<dbReference type="InterPro" id="IPR033762">
    <property type="entry name" value="MCM_OB"/>
</dbReference>
<dbReference type="InterPro" id="IPR031327">
    <property type="entry name" value="MCM"/>
</dbReference>
<keyword evidence="5" id="KW-0238">DNA-binding</keyword>
<reference evidence="7 8" key="1">
    <citation type="submission" date="2018-06" db="EMBL/GenBank/DDBJ databases">
        <title>Extensive metabolic versatility and redundancy in microbially diverse, dynamic hydrothermal sediments.</title>
        <authorList>
            <person name="Dombrowski N."/>
            <person name="Teske A."/>
            <person name="Baker B.J."/>
        </authorList>
    </citation>
    <scope>NUCLEOTIDE SEQUENCE [LARGE SCALE GENOMIC DNA]</scope>
    <source>
        <strain evidence="7">B9_G13</strain>
    </source>
</reference>
<dbReference type="Pfam" id="PF17207">
    <property type="entry name" value="MCM_OB"/>
    <property type="match status" value="1"/>
</dbReference>
<keyword evidence="3 5" id="KW-0547">Nucleotide-binding</keyword>
<evidence type="ECO:0000313" key="8">
    <source>
        <dbReference type="Proteomes" id="UP000277633"/>
    </source>
</evidence>
<dbReference type="GO" id="GO:0017116">
    <property type="term" value="F:single-stranded DNA helicase activity"/>
    <property type="evidence" value="ECO:0007669"/>
    <property type="project" value="TreeGrafter"/>
</dbReference>
<dbReference type="Gene3D" id="2.20.28.10">
    <property type="match status" value="1"/>
</dbReference>
<evidence type="ECO:0000256" key="3">
    <source>
        <dbReference type="ARBA" id="ARBA00022741"/>
    </source>
</evidence>
<dbReference type="GO" id="GO:0006260">
    <property type="term" value="P:DNA replication"/>
    <property type="evidence" value="ECO:0007669"/>
    <property type="project" value="UniProtKB-KW"/>
</dbReference>
<dbReference type="PANTHER" id="PTHR11630">
    <property type="entry name" value="DNA REPLICATION LICENSING FACTOR MCM FAMILY MEMBER"/>
    <property type="match status" value="1"/>
</dbReference>
<evidence type="ECO:0000313" key="7">
    <source>
        <dbReference type="EMBL" id="RLG69741.1"/>
    </source>
</evidence>
<evidence type="ECO:0000259" key="6">
    <source>
        <dbReference type="PROSITE" id="PS50051"/>
    </source>
</evidence>
<sequence>MSEEPVLVSKFRAFLDREDQKKQIFAIADGRTSRFILDLGKLASFDYTLADSFLAQPDTHLEAFREALHDALAVVCFETVPKINIGVVNLPGTHKLDLANLKSSYLNKLVEIRGLVRAKTVVLNLLETAVFKCQYCGGVYRILQSWDSLTKPPSCECGHKDFKLLEERCTWRDFQRIEVQETLENVKSTDQASYIECVLTDDLVNSVTPGDIARFVGILRLKPNKSNIRSSILEVLSVEVEQKSLADICLSSEEIEEFKEFVRRPNYLSILVNSIAPTIYGCEAIKKAILLQQVGGVTKHVLGSRFRGEIHVLLVGDPSTAKSKLLTFACNLNPRGVHASGKGASGVGLTASIEKGWNDSWVLKAGALVLANQGLLGLDEFDKLNEEHKAHLHEAMAEGRLSINKAGINGVFKAETSVLAAANPKYGRFDPFIPLSQQFDIAPTLLSRFDLIFAIRDVVDEARDGKIAETILLYHELGKKGERAPIELKDIGWLQKFVAFAKTFKPTMTPEAKERLRKYYIQLR</sequence>
<feature type="non-terminal residue" evidence="7">
    <location>
        <position position="524"/>
    </location>
</feature>
<keyword evidence="2" id="KW-0235">DNA replication</keyword>
<evidence type="ECO:0000256" key="2">
    <source>
        <dbReference type="ARBA" id="ARBA00022705"/>
    </source>
</evidence>
<dbReference type="Pfam" id="PF00493">
    <property type="entry name" value="MCM"/>
    <property type="match status" value="1"/>
</dbReference>
<comment type="caution">
    <text evidence="7">The sequence shown here is derived from an EMBL/GenBank/DDBJ whole genome shotgun (WGS) entry which is preliminary data.</text>
</comment>
<dbReference type="Gene3D" id="3.30.1640.10">
    <property type="entry name" value="mini-chromosome maintenance (MCM) complex, chain A, domain 1"/>
    <property type="match status" value="1"/>
</dbReference>
<dbReference type="EMBL" id="QMWO01000050">
    <property type="protein sequence ID" value="RLG69741.1"/>
    <property type="molecule type" value="Genomic_DNA"/>
</dbReference>
<name>A0A497JGQ8_9ARCH</name>
<dbReference type="AlphaFoldDB" id="A0A497JGQ8"/>